<gene>
    <name evidence="7" type="ORF">TBRA_LOCUS5405</name>
</gene>
<dbReference type="Pfam" id="PF00096">
    <property type="entry name" value="zf-C2H2"/>
    <property type="match status" value="2"/>
</dbReference>
<evidence type="ECO:0000256" key="2">
    <source>
        <dbReference type="ARBA" id="ARBA00022737"/>
    </source>
</evidence>
<name>A0A6H5I6B9_9HYME</name>
<dbReference type="FunFam" id="3.30.160.60:FF:000086">
    <property type="entry name" value="transcription factor E4F1 isoform X1"/>
    <property type="match status" value="1"/>
</dbReference>
<keyword evidence="4" id="KW-0862">Zinc</keyword>
<dbReference type="PANTHER" id="PTHR24409">
    <property type="entry name" value="ZINC FINGER PROTEIN 142"/>
    <property type="match status" value="1"/>
</dbReference>
<dbReference type="GO" id="GO:0008270">
    <property type="term" value="F:zinc ion binding"/>
    <property type="evidence" value="ECO:0007669"/>
    <property type="project" value="UniProtKB-KW"/>
</dbReference>
<keyword evidence="3 5" id="KW-0863">Zinc-finger</keyword>
<evidence type="ECO:0000256" key="1">
    <source>
        <dbReference type="ARBA" id="ARBA00022723"/>
    </source>
</evidence>
<dbReference type="PROSITE" id="PS00028">
    <property type="entry name" value="ZINC_FINGER_C2H2_1"/>
    <property type="match status" value="1"/>
</dbReference>
<keyword evidence="2" id="KW-0677">Repeat</keyword>
<dbReference type="InterPro" id="IPR036236">
    <property type="entry name" value="Znf_C2H2_sf"/>
</dbReference>
<proteinExistence type="predicted"/>
<dbReference type="Proteomes" id="UP000479190">
    <property type="component" value="Unassembled WGS sequence"/>
</dbReference>
<protein>
    <recommendedName>
        <fullName evidence="6">C2H2-type domain-containing protein</fullName>
    </recommendedName>
</protein>
<dbReference type="AlphaFoldDB" id="A0A6H5I6B9"/>
<evidence type="ECO:0000256" key="5">
    <source>
        <dbReference type="PROSITE-ProRule" id="PRU00042"/>
    </source>
</evidence>
<evidence type="ECO:0000256" key="4">
    <source>
        <dbReference type="ARBA" id="ARBA00022833"/>
    </source>
</evidence>
<keyword evidence="8" id="KW-1185">Reference proteome</keyword>
<feature type="domain" description="C2H2-type" evidence="6">
    <location>
        <begin position="153"/>
        <end position="173"/>
    </location>
</feature>
<evidence type="ECO:0000259" key="6">
    <source>
        <dbReference type="PROSITE" id="PS50157"/>
    </source>
</evidence>
<organism evidence="7 8">
    <name type="scientific">Trichogramma brassicae</name>
    <dbReference type="NCBI Taxonomy" id="86971"/>
    <lineage>
        <taxon>Eukaryota</taxon>
        <taxon>Metazoa</taxon>
        <taxon>Ecdysozoa</taxon>
        <taxon>Arthropoda</taxon>
        <taxon>Hexapoda</taxon>
        <taxon>Insecta</taxon>
        <taxon>Pterygota</taxon>
        <taxon>Neoptera</taxon>
        <taxon>Endopterygota</taxon>
        <taxon>Hymenoptera</taxon>
        <taxon>Apocrita</taxon>
        <taxon>Proctotrupomorpha</taxon>
        <taxon>Chalcidoidea</taxon>
        <taxon>Trichogrammatidae</taxon>
        <taxon>Trichogramma</taxon>
    </lineage>
</organism>
<dbReference type="SMART" id="SM00355">
    <property type="entry name" value="ZnF_C2H2"/>
    <property type="match status" value="2"/>
</dbReference>
<dbReference type="PROSITE" id="PS50157">
    <property type="entry name" value="ZINC_FINGER_C2H2_2"/>
    <property type="match status" value="2"/>
</dbReference>
<evidence type="ECO:0000313" key="8">
    <source>
        <dbReference type="Proteomes" id="UP000479190"/>
    </source>
</evidence>
<dbReference type="Gene3D" id="3.30.160.60">
    <property type="entry name" value="Classic Zinc Finger"/>
    <property type="match status" value="2"/>
</dbReference>
<dbReference type="InterPro" id="IPR013087">
    <property type="entry name" value="Znf_C2H2_type"/>
</dbReference>
<sequence>MKISYAFTVERARLAAAARVEIFELRLIIRSEEEALSYIERDLSRVSRTSHAEKDSSIIYNASSTTADPTQSRLDEKRRALHTRDRSPLIIYSSSKLAKSFINDDLINLGQRVLSRVHNRSKSFECEICHKAFGQRCNLNSHVNLVHGRKRPFECEICDKSFGEKRNLKLHRRRLTFFSLGLVGRRWTPRSFGLAASIREPAAATTAAATVEAAFSSTDHAEILLARDYTAACVLHAIQAGKCSSRDKKNIKRKLLLKNTQTTSVAVYNTAVYSVSCSRDDRERERESLRPCTASAATFITPSIGEIEKLIMKCDTFYYDKFCYNVFAITHFLKSMNNCRTEVRAKTSCIGRARARKLELFFDNELCSLASCNLIYAHTGAAGKKNTTTHLFRFPTQQWQRHKQRQPRSATPQARKFENKQLEYAEAIRQRERERESLKSQYGGGYMASRVNEALIAMIRLVWWRPAPLSPRNYVRKPTCCSSNATFPYPKMKWLAIVGDRRRGRFSRGKRDKAYIL</sequence>
<dbReference type="SUPFAM" id="SSF57667">
    <property type="entry name" value="beta-beta-alpha zinc fingers"/>
    <property type="match status" value="1"/>
</dbReference>
<evidence type="ECO:0000256" key="3">
    <source>
        <dbReference type="ARBA" id="ARBA00022771"/>
    </source>
</evidence>
<feature type="domain" description="C2H2-type" evidence="6">
    <location>
        <begin position="124"/>
        <end position="152"/>
    </location>
</feature>
<dbReference type="EMBL" id="CADCXV010000712">
    <property type="protein sequence ID" value="CAB0033501.1"/>
    <property type="molecule type" value="Genomic_DNA"/>
</dbReference>
<dbReference type="OrthoDB" id="654211at2759"/>
<reference evidence="7 8" key="1">
    <citation type="submission" date="2020-02" db="EMBL/GenBank/DDBJ databases">
        <authorList>
            <person name="Ferguson B K."/>
        </authorList>
    </citation>
    <scope>NUCLEOTIDE SEQUENCE [LARGE SCALE GENOMIC DNA]</scope>
</reference>
<accession>A0A6H5I6B9</accession>
<keyword evidence="1" id="KW-0479">Metal-binding</keyword>
<evidence type="ECO:0000313" key="7">
    <source>
        <dbReference type="EMBL" id="CAB0033501.1"/>
    </source>
</evidence>